<evidence type="ECO:0000256" key="12">
    <source>
        <dbReference type="ARBA" id="ARBA00022737"/>
    </source>
</evidence>
<evidence type="ECO:0000256" key="8">
    <source>
        <dbReference type="ARBA" id="ARBA00022614"/>
    </source>
</evidence>
<keyword evidence="15 22" id="KW-0067">ATP-binding</keyword>
<feature type="signal peptide" evidence="24">
    <location>
        <begin position="1"/>
        <end position="25"/>
    </location>
</feature>
<evidence type="ECO:0000256" key="1">
    <source>
        <dbReference type="ARBA" id="ARBA00004251"/>
    </source>
</evidence>
<keyword evidence="6" id="KW-0723">Serine/threonine-protein kinase</keyword>
<evidence type="ECO:0000256" key="13">
    <source>
        <dbReference type="ARBA" id="ARBA00022741"/>
    </source>
</evidence>
<dbReference type="Gene3D" id="3.80.10.10">
    <property type="entry name" value="Ribonuclease Inhibitor"/>
    <property type="match status" value="3"/>
</dbReference>
<evidence type="ECO:0000256" key="10">
    <source>
        <dbReference type="ARBA" id="ARBA00022692"/>
    </source>
</evidence>
<comment type="catalytic activity">
    <reaction evidence="20">
        <text>L-threonyl-[protein] + ATP = O-phospho-L-threonyl-[protein] + ADP + H(+)</text>
        <dbReference type="Rhea" id="RHEA:46608"/>
        <dbReference type="Rhea" id="RHEA-COMP:11060"/>
        <dbReference type="Rhea" id="RHEA-COMP:11605"/>
        <dbReference type="ChEBI" id="CHEBI:15378"/>
        <dbReference type="ChEBI" id="CHEBI:30013"/>
        <dbReference type="ChEBI" id="CHEBI:30616"/>
        <dbReference type="ChEBI" id="CHEBI:61977"/>
        <dbReference type="ChEBI" id="CHEBI:456216"/>
        <dbReference type="EC" id="2.7.11.1"/>
    </reaction>
</comment>
<comment type="caution">
    <text evidence="26">The sequence shown here is derived from an EMBL/GenBank/DDBJ whole genome shotgun (WGS) entry which is preliminary data.</text>
</comment>
<feature type="binding site" evidence="22">
    <location>
        <position position="745"/>
    </location>
    <ligand>
        <name>ATP</name>
        <dbReference type="ChEBI" id="CHEBI:30616"/>
    </ligand>
</feature>
<dbReference type="FunFam" id="3.80.10.10:FF:000288">
    <property type="entry name" value="LRR receptor-like serine/threonine-protein kinase EFR"/>
    <property type="match status" value="1"/>
</dbReference>
<dbReference type="FunFam" id="3.30.200.20:FF:000432">
    <property type="entry name" value="LRR receptor-like serine/threonine-protein kinase EFR"/>
    <property type="match status" value="1"/>
</dbReference>
<feature type="transmembrane region" description="Helical" evidence="23">
    <location>
        <begin position="656"/>
        <end position="679"/>
    </location>
</feature>
<dbReference type="PANTHER" id="PTHR48053">
    <property type="entry name" value="LEUCINE RICH REPEAT FAMILY PROTEIN, EXPRESSED"/>
    <property type="match status" value="1"/>
</dbReference>
<dbReference type="GO" id="GO:0005524">
    <property type="term" value="F:ATP binding"/>
    <property type="evidence" value="ECO:0007669"/>
    <property type="project" value="UniProtKB-UniRule"/>
</dbReference>
<dbReference type="STRING" id="1590841.A0A2R6R8D5"/>
<feature type="domain" description="Protein kinase" evidence="25">
    <location>
        <begin position="715"/>
        <end position="1022"/>
    </location>
</feature>
<name>A0A2R6R8D5_ACTCC</name>
<dbReference type="OMA" id="HERIGMS"/>
<comment type="similarity">
    <text evidence="2">Belongs to the protein kinase superfamily. Ser/Thr protein kinase family.</text>
</comment>
<dbReference type="Pfam" id="PF08263">
    <property type="entry name" value="LRRNT_2"/>
    <property type="match status" value="1"/>
</dbReference>
<evidence type="ECO:0000256" key="7">
    <source>
        <dbReference type="ARBA" id="ARBA00022553"/>
    </source>
</evidence>
<dbReference type="GO" id="GO:0006952">
    <property type="term" value="P:defense response"/>
    <property type="evidence" value="ECO:0007669"/>
    <property type="project" value="UniProtKB-ARBA"/>
</dbReference>
<evidence type="ECO:0000256" key="14">
    <source>
        <dbReference type="ARBA" id="ARBA00022777"/>
    </source>
</evidence>
<dbReference type="GO" id="GO:0051707">
    <property type="term" value="P:response to other organism"/>
    <property type="evidence" value="ECO:0007669"/>
    <property type="project" value="UniProtKB-ARBA"/>
</dbReference>
<evidence type="ECO:0000256" key="18">
    <source>
        <dbReference type="ARBA" id="ARBA00023170"/>
    </source>
</evidence>
<evidence type="ECO:0000256" key="9">
    <source>
        <dbReference type="ARBA" id="ARBA00022679"/>
    </source>
</evidence>
<dbReference type="InterPro" id="IPR011009">
    <property type="entry name" value="Kinase-like_dom_sf"/>
</dbReference>
<dbReference type="InterPro" id="IPR000719">
    <property type="entry name" value="Prot_kinase_dom"/>
</dbReference>
<dbReference type="InterPro" id="IPR008271">
    <property type="entry name" value="Ser/Thr_kinase_AS"/>
</dbReference>
<keyword evidence="14 26" id="KW-0418">Kinase</keyword>
<keyword evidence="17 23" id="KW-0472">Membrane</keyword>
<dbReference type="InterPro" id="IPR003591">
    <property type="entry name" value="Leu-rich_rpt_typical-subtyp"/>
</dbReference>
<dbReference type="OrthoDB" id="676979at2759"/>
<dbReference type="InterPro" id="IPR001245">
    <property type="entry name" value="Ser-Thr/Tyr_kinase_cat_dom"/>
</dbReference>
<protein>
    <recommendedName>
        <fullName evidence="4">non-specific serine/threonine protein kinase</fullName>
        <ecNumber evidence="4">2.7.11.1</ecNumber>
    </recommendedName>
</protein>
<evidence type="ECO:0000256" key="21">
    <source>
        <dbReference type="ARBA" id="ARBA00048679"/>
    </source>
</evidence>
<keyword evidence="5" id="KW-1003">Cell membrane</keyword>
<accession>A0A2R6R8D5</accession>
<keyword evidence="18 26" id="KW-0675">Receptor</keyword>
<keyword evidence="12" id="KW-0677">Repeat</keyword>
<dbReference type="Pfam" id="PF00560">
    <property type="entry name" value="LRR_1"/>
    <property type="match status" value="4"/>
</dbReference>
<keyword evidence="19" id="KW-0325">Glycoprotein</keyword>
<keyword evidence="11 24" id="KW-0732">Signal</keyword>
<dbReference type="InterPro" id="IPR001611">
    <property type="entry name" value="Leu-rich_rpt"/>
</dbReference>
<dbReference type="SMART" id="SM00220">
    <property type="entry name" value="S_TKc"/>
    <property type="match status" value="1"/>
</dbReference>
<dbReference type="InterPro" id="IPR013210">
    <property type="entry name" value="LRR_N_plant-typ"/>
</dbReference>
<keyword evidence="7" id="KW-0597">Phosphoprotein</keyword>
<evidence type="ECO:0000256" key="2">
    <source>
        <dbReference type="ARBA" id="ARBA00008684"/>
    </source>
</evidence>
<dbReference type="PROSITE" id="PS50011">
    <property type="entry name" value="PROTEIN_KINASE_DOM"/>
    <property type="match status" value="1"/>
</dbReference>
<comment type="catalytic activity">
    <reaction evidence="21">
        <text>L-seryl-[protein] + ATP = O-phospho-L-seryl-[protein] + ADP + H(+)</text>
        <dbReference type="Rhea" id="RHEA:17989"/>
        <dbReference type="Rhea" id="RHEA-COMP:9863"/>
        <dbReference type="Rhea" id="RHEA-COMP:11604"/>
        <dbReference type="ChEBI" id="CHEBI:15378"/>
        <dbReference type="ChEBI" id="CHEBI:29999"/>
        <dbReference type="ChEBI" id="CHEBI:30616"/>
        <dbReference type="ChEBI" id="CHEBI:83421"/>
        <dbReference type="ChEBI" id="CHEBI:456216"/>
        <dbReference type="EC" id="2.7.11.1"/>
    </reaction>
</comment>
<dbReference type="InterPro" id="IPR051716">
    <property type="entry name" value="Plant_RL_S/T_kinase"/>
</dbReference>
<dbReference type="GO" id="GO:0005886">
    <property type="term" value="C:plasma membrane"/>
    <property type="evidence" value="ECO:0007669"/>
    <property type="project" value="UniProtKB-SubCell"/>
</dbReference>
<gene>
    <name evidence="26" type="ORF">CEY00_Acc08636</name>
</gene>
<dbReference type="SUPFAM" id="SSF56112">
    <property type="entry name" value="Protein kinase-like (PK-like)"/>
    <property type="match status" value="1"/>
</dbReference>
<dbReference type="EMBL" id="NKQK01000008">
    <property type="protein sequence ID" value="PSS23812.1"/>
    <property type="molecule type" value="Genomic_DNA"/>
</dbReference>
<dbReference type="InParanoid" id="A0A2R6R8D5"/>
<dbReference type="Gene3D" id="1.10.510.10">
    <property type="entry name" value="Transferase(Phosphotransferase) domain 1"/>
    <property type="match status" value="1"/>
</dbReference>
<feature type="chain" id="PRO_5015309059" description="non-specific serine/threonine protein kinase" evidence="24">
    <location>
        <begin position="26"/>
        <end position="1032"/>
    </location>
</feature>
<evidence type="ECO:0000313" key="27">
    <source>
        <dbReference type="Proteomes" id="UP000241394"/>
    </source>
</evidence>
<dbReference type="PROSITE" id="PS00107">
    <property type="entry name" value="PROTEIN_KINASE_ATP"/>
    <property type="match status" value="1"/>
</dbReference>
<evidence type="ECO:0000256" key="22">
    <source>
        <dbReference type="PROSITE-ProRule" id="PRU10141"/>
    </source>
</evidence>
<dbReference type="AlphaFoldDB" id="A0A2R6R8D5"/>
<evidence type="ECO:0000256" key="5">
    <source>
        <dbReference type="ARBA" id="ARBA00022475"/>
    </source>
</evidence>
<reference evidence="27" key="2">
    <citation type="journal article" date="2018" name="BMC Genomics">
        <title>A manually annotated Actinidia chinensis var. chinensis (kiwifruit) genome highlights the challenges associated with draft genomes and gene prediction in plants.</title>
        <authorList>
            <person name="Pilkington S.M."/>
            <person name="Crowhurst R."/>
            <person name="Hilario E."/>
            <person name="Nardozza S."/>
            <person name="Fraser L."/>
            <person name="Peng Y."/>
            <person name="Gunaseelan K."/>
            <person name="Simpson R."/>
            <person name="Tahir J."/>
            <person name="Deroles S.C."/>
            <person name="Templeton K."/>
            <person name="Luo Z."/>
            <person name="Davy M."/>
            <person name="Cheng C."/>
            <person name="McNeilage M."/>
            <person name="Scaglione D."/>
            <person name="Liu Y."/>
            <person name="Zhang Q."/>
            <person name="Datson P."/>
            <person name="De Silva N."/>
            <person name="Gardiner S.E."/>
            <person name="Bassett H."/>
            <person name="Chagne D."/>
            <person name="McCallum J."/>
            <person name="Dzierzon H."/>
            <person name="Deng C."/>
            <person name="Wang Y.Y."/>
            <person name="Barron L."/>
            <person name="Manako K."/>
            <person name="Bowen J."/>
            <person name="Foster T.M."/>
            <person name="Erridge Z.A."/>
            <person name="Tiffin H."/>
            <person name="Waite C.N."/>
            <person name="Davies K.M."/>
            <person name="Grierson E.P."/>
            <person name="Laing W.A."/>
            <person name="Kirk R."/>
            <person name="Chen X."/>
            <person name="Wood M."/>
            <person name="Montefiori M."/>
            <person name="Brummell D.A."/>
            <person name="Schwinn K.E."/>
            <person name="Catanach A."/>
            <person name="Fullerton C."/>
            <person name="Li D."/>
            <person name="Meiyalaghan S."/>
            <person name="Nieuwenhuizen N."/>
            <person name="Read N."/>
            <person name="Prakash R."/>
            <person name="Hunter D."/>
            <person name="Zhang H."/>
            <person name="McKenzie M."/>
            <person name="Knabel M."/>
            <person name="Harris A."/>
            <person name="Allan A.C."/>
            <person name="Gleave A."/>
            <person name="Chen A."/>
            <person name="Janssen B.J."/>
            <person name="Plunkett B."/>
            <person name="Ampomah-Dwamena C."/>
            <person name="Voogd C."/>
            <person name="Leif D."/>
            <person name="Lafferty D."/>
            <person name="Souleyre E.J.F."/>
            <person name="Varkonyi-Gasic E."/>
            <person name="Gambi F."/>
            <person name="Hanley J."/>
            <person name="Yao J.L."/>
            <person name="Cheung J."/>
            <person name="David K.M."/>
            <person name="Warren B."/>
            <person name="Marsh K."/>
            <person name="Snowden K.C."/>
            <person name="Lin-Wang K."/>
            <person name="Brian L."/>
            <person name="Martinez-Sanchez M."/>
            <person name="Wang M."/>
            <person name="Ileperuma N."/>
            <person name="Macnee N."/>
            <person name="Campin R."/>
            <person name="McAtee P."/>
            <person name="Drummond R.S.M."/>
            <person name="Espley R.V."/>
            <person name="Ireland H.S."/>
            <person name="Wu R."/>
            <person name="Atkinson R.G."/>
            <person name="Karunairetnam S."/>
            <person name="Bulley S."/>
            <person name="Chunkath S."/>
            <person name="Hanley Z."/>
            <person name="Storey R."/>
            <person name="Thrimawithana A.H."/>
            <person name="Thomson S."/>
            <person name="David C."/>
            <person name="Testolin R."/>
            <person name="Huang H."/>
            <person name="Hellens R.P."/>
            <person name="Schaffer R.J."/>
        </authorList>
    </citation>
    <scope>NUCLEOTIDE SEQUENCE [LARGE SCALE GENOMIC DNA]</scope>
    <source>
        <strain evidence="27">cv. Red5</strain>
    </source>
</reference>
<evidence type="ECO:0000313" key="26">
    <source>
        <dbReference type="EMBL" id="PSS23812.1"/>
    </source>
</evidence>
<keyword evidence="10 23" id="KW-0812">Transmembrane</keyword>
<evidence type="ECO:0000256" key="15">
    <source>
        <dbReference type="ARBA" id="ARBA00022840"/>
    </source>
</evidence>
<dbReference type="Pfam" id="PF23598">
    <property type="entry name" value="LRR_14"/>
    <property type="match status" value="1"/>
</dbReference>
<evidence type="ECO:0000256" key="3">
    <source>
        <dbReference type="ARBA" id="ARBA00009592"/>
    </source>
</evidence>
<dbReference type="FunFam" id="3.80.10.10:FF:001158">
    <property type="entry name" value="Leucine-rich repeat protein kinase family protein"/>
    <property type="match status" value="1"/>
</dbReference>
<dbReference type="FunFam" id="3.80.10.10:FF:000275">
    <property type="entry name" value="Leucine-rich repeat receptor-like protein kinase"/>
    <property type="match status" value="1"/>
</dbReference>
<dbReference type="Gramene" id="PSS23812">
    <property type="protein sequence ID" value="PSS23812"/>
    <property type="gene ID" value="CEY00_Acc08636"/>
</dbReference>
<comment type="similarity">
    <text evidence="3">Belongs to the RLP family.</text>
</comment>
<reference evidence="26 27" key="1">
    <citation type="submission" date="2017-07" db="EMBL/GenBank/DDBJ databases">
        <title>An improved, manually edited Actinidia chinensis var. chinensis (kiwifruit) genome highlights the challenges associated with draft genomes and gene prediction in plants.</title>
        <authorList>
            <person name="Pilkington S."/>
            <person name="Crowhurst R."/>
            <person name="Hilario E."/>
            <person name="Nardozza S."/>
            <person name="Fraser L."/>
            <person name="Peng Y."/>
            <person name="Gunaseelan K."/>
            <person name="Simpson R."/>
            <person name="Tahir J."/>
            <person name="Deroles S."/>
            <person name="Templeton K."/>
            <person name="Luo Z."/>
            <person name="Davy M."/>
            <person name="Cheng C."/>
            <person name="Mcneilage M."/>
            <person name="Scaglione D."/>
            <person name="Liu Y."/>
            <person name="Zhang Q."/>
            <person name="Datson P."/>
            <person name="De Silva N."/>
            <person name="Gardiner S."/>
            <person name="Bassett H."/>
            <person name="Chagne D."/>
            <person name="Mccallum J."/>
            <person name="Dzierzon H."/>
            <person name="Deng C."/>
            <person name="Wang Y.-Y."/>
            <person name="Barron N."/>
            <person name="Manako K."/>
            <person name="Bowen J."/>
            <person name="Foster T."/>
            <person name="Erridge Z."/>
            <person name="Tiffin H."/>
            <person name="Waite C."/>
            <person name="Davies K."/>
            <person name="Grierson E."/>
            <person name="Laing W."/>
            <person name="Kirk R."/>
            <person name="Chen X."/>
            <person name="Wood M."/>
            <person name="Montefiori M."/>
            <person name="Brummell D."/>
            <person name="Schwinn K."/>
            <person name="Catanach A."/>
            <person name="Fullerton C."/>
            <person name="Li D."/>
            <person name="Meiyalaghan S."/>
            <person name="Nieuwenhuizen N."/>
            <person name="Read N."/>
            <person name="Prakash R."/>
            <person name="Hunter D."/>
            <person name="Zhang H."/>
            <person name="Mckenzie M."/>
            <person name="Knabel M."/>
            <person name="Harris A."/>
            <person name="Allan A."/>
            <person name="Chen A."/>
            <person name="Janssen B."/>
            <person name="Plunkett B."/>
            <person name="Dwamena C."/>
            <person name="Voogd C."/>
            <person name="Leif D."/>
            <person name="Lafferty D."/>
            <person name="Souleyre E."/>
            <person name="Varkonyi-Gasic E."/>
            <person name="Gambi F."/>
            <person name="Hanley J."/>
            <person name="Yao J.-L."/>
            <person name="Cheung J."/>
            <person name="David K."/>
            <person name="Warren B."/>
            <person name="Marsh K."/>
            <person name="Snowden K."/>
            <person name="Lin-Wang K."/>
            <person name="Brian L."/>
            <person name="Martinez-Sanchez M."/>
            <person name="Wang M."/>
            <person name="Ileperuma N."/>
            <person name="Macnee N."/>
            <person name="Campin R."/>
            <person name="Mcatee P."/>
            <person name="Drummond R."/>
            <person name="Espley R."/>
            <person name="Ireland H."/>
            <person name="Wu R."/>
            <person name="Atkinson R."/>
            <person name="Karunairetnam S."/>
            <person name="Bulley S."/>
            <person name="Chunkath S."/>
            <person name="Hanley Z."/>
            <person name="Storey R."/>
            <person name="Thrimawithana A."/>
            <person name="Thomson S."/>
            <person name="David C."/>
            <person name="Testolin R."/>
        </authorList>
    </citation>
    <scope>NUCLEOTIDE SEQUENCE [LARGE SCALE GENOMIC DNA]</scope>
    <source>
        <strain evidence="27">cv. Red5</strain>
        <tissue evidence="26">Young leaf</tissue>
    </source>
</reference>
<keyword evidence="16 23" id="KW-1133">Transmembrane helix</keyword>
<dbReference type="InterPro" id="IPR017441">
    <property type="entry name" value="Protein_kinase_ATP_BS"/>
</dbReference>
<dbReference type="Pfam" id="PF07714">
    <property type="entry name" value="PK_Tyr_Ser-Thr"/>
    <property type="match status" value="1"/>
</dbReference>
<sequence length="1032" mass="112927">MALKYLQSFVPILWCLSMLFLLYQASHKTALASTRLGGNKIDHLALLSIKAKITHDPMLITSSWNDSLHFCQWKGVLCGQRHLRVTGLNLESYNMAGFISPSIGNLSFLRIVNLTNNSFQGGIPHEMGRLFRLRVLDLRNNLLEGQIPWNLSHCNNLRILSLDQNKFIGNLPKELGSLSQLVELTIQLNNLTRAIPASFGNLSSLQRFMAGANMLEGKIPGSLGRLKGLRFLGLTRNKLSGIIPPSIYNLSTLVLFWAPYNQLHGSLPQNLGLTLSNIQTLAFRENQLSGLIPRSISNASNLSSLDLASNKFSPGVPINFGNLKNLSRLYLPGCGLGTGDINDLNFMSTLVNCSKLIGLDIATNSFGGVLPNSIANFSTQLQLLIVGRNKIFGSIPTDIGNLVSLNTLSLFYNQLTGSIPTSIGRLHKLQLLDFGGNKLSGEIPSSIGNLTLLNTLASEENNLQGNIPSTLGNCQGLLVLQLNGNNLSGSIPREVIGLSSLSIALELSRNSLSGPLPQEVGNLRNLGVLSLYHNKLSGEIPTSLSSCVSLQYLYLDNNSLKGVIPQSLESLRGIEVLNLSYNSLSGEIPKFLGSFSFLTKLDLSFNDFEGEIPVGKVFQNASAISVSGNNKLCGGIPALDLPSCPDDKPRKKKMPLGLALLIPAVCGVLSIILTLSILIRCWLRKMRKQPSVASYSMNSWRIMSYNKLLKATNGFSSANLIGTGSFGSVYKGILNPSDQKAIAVKVFNQQRRGATKSFLAECKALKNIRHRNLVKIITACASVDFQNNDFKALVYEYMENGSLEYWLHPVLSQTGHAQEQRKSLSLLQRLGIAIDVASALDYLHNHCHVCIVHRDIKPSNILLDGDMTAHVGDFGLARLLQQCDISELSNSQISSVGTKGTIGYVAPEYGMGNEVSTNGDVYSYGILLLEVFTGKRPTDGMFIDGLDLHKLAKLALPERVIEIVDQNLLEEEEKASINSSKQMKSEKISKYLSLIFRIGVDCSEQSPRERMTIADVVRELHLAKDILLERRT</sequence>
<dbReference type="EC" id="2.7.11.1" evidence="4"/>
<dbReference type="SUPFAM" id="SSF52058">
    <property type="entry name" value="L domain-like"/>
    <property type="match status" value="2"/>
</dbReference>
<dbReference type="SMART" id="SM00369">
    <property type="entry name" value="LRR_TYP"/>
    <property type="match status" value="8"/>
</dbReference>
<evidence type="ECO:0000256" key="19">
    <source>
        <dbReference type="ARBA" id="ARBA00023180"/>
    </source>
</evidence>
<evidence type="ECO:0000256" key="20">
    <source>
        <dbReference type="ARBA" id="ARBA00047899"/>
    </source>
</evidence>
<keyword evidence="13 22" id="KW-0547">Nucleotide-binding</keyword>
<evidence type="ECO:0000256" key="23">
    <source>
        <dbReference type="SAM" id="Phobius"/>
    </source>
</evidence>
<evidence type="ECO:0000256" key="11">
    <source>
        <dbReference type="ARBA" id="ARBA00022729"/>
    </source>
</evidence>
<keyword evidence="9" id="KW-0808">Transferase</keyword>
<comment type="subcellular location">
    <subcellularLocation>
        <location evidence="1">Cell membrane</location>
        <topology evidence="1">Single-pass type I membrane protein</topology>
    </subcellularLocation>
</comment>
<dbReference type="InterPro" id="IPR055414">
    <property type="entry name" value="LRR_R13L4/SHOC2-like"/>
</dbReference>
<dbReference type="PROSITE" id="PS00108">
    <property type="entry name" value="PROTEIN_KINASE_ST"/>
    <property type="match status" value="1"/>
</dbReference>
<evidence type="ECO:0000256" key="17">
    <source>
        <dbReference type="ARBA" id="ARBA00023136"/>
    </source>
</evidence>
<keyword evidence="8" id="KW-0433">Leucine-rich repeat</keyword>
<evidence type="ECO:0000256" key="24">
    <source>
        <dbReference type="SAM" id="SignalP"/>
    </source>
</evidence>
<dbReference type="PANTHER" id="PTHR48053:SF37">
    <property type="entry name" value="LEUCINE-RICH REPEAT PROTEIN KINASE FAMILY PROTEIN"/>
    <property type="match status" value="1"/>
</dbReference>
<dbReference type="FunCoup" id="A0A2R6R8D5">
    <property type="interactions" value="2009"/>
</dbReference>
<evidence type="ECO:0000256" key="6">
    <source>
        <dbReference type="ARBA" id="ARBA00022527"/>
    </source>
</evidence>
<proteinExistence type="inferred from homology"/>
<dbReference type="FunFam" id="1.10.510.10:FF:000358">
    <property type="entry name" value="Putative leucine-rich repeat receptor-like serine/threonine-protein kinase"/>
    <property type="match status" value="1"/>
</dbReference>
<dbReference type="Pfam" id="PF13855">
    <property type="entry name" value="LRR_8"/>
    <property type="match status" value="1"/>
</dbReference>
<evidence type="ECO:0000259" key="25">
    <source>
        <dbReference type="PROSITE" id="PS50011"/>
    </source>
</evidence>
<organism evidence="26 27">
    <name type="scientific">Actinidia chinensis var. chinensis</name>
    <name type="common">Chinese soft-hair kiwi</name>
    <dbReference type="NCBI Taxonomy" id="1590841"/>
    <lineage>
        <taxon>Eukaryota</taxon>
        <taxon>Viridiplantae</taxon>
        <taxon>Streptophyta</taxon>
        <taxon>Embryophyta</taxon>
        <taxon>Tracheophyta</taxon>
        <taxon>Spermatophyta</taxon>
        <taxon>Magnoliopsida</taxon>
        <taxon>eudicotyledons</taxon>
        <taxon>Gunneridae</taxon>
        <taxon>Pentapetalae</taxon>
        <taxon>asterids</taxon>
        <taxon>Ericales</taxon>
        <taxon>Actinidiaceae</taxon>
        <taxon>Actinidia</taxon>
    </lineage>
</organism>
<dbReference type="GO" id="GO:0004674">
    <property type="term" value="F:protein serine/threonine kinase activity"/>
    <property type="evidence" value="ECO:0007669"/>
    <property type="project" value="UniProtKB-KW"/>
</dbReference>
<keyword evidence="27" id="KW-1185">Reference proteome</keyword>
<evidence type="ECO:0000256" key="4">
    <source>
        <dbReference type="ARBA" id="ARBA00012513"/>
    </source>
</evidence>
<dbReference type="Gene3D" id="3.30.200.20">
    <property type="entry name" value="Phosphorylase Kinase, domain 1"/>
    <property type="match status" value="1"/>
</dbReference>
<dbReference type="Proteomes" id="UP000241394">
    <property type="component" value="Chromosome LG8"/>
</dbReference>
<evidence type="ECO:0000256" key="16">
    <source>
        <dbReference type="ARBA" id="ARBA00022989"/>
    </source>
</evidence>
<dbReference type="InterPro" id="IPR032675">
    <property type="entry name" value="LRR_dom_sf"/>
</dbReference>